<sequence length="181" mass="20483">MLHTPPTLPLPTPDAVRAGLPPKVRELVAPFASVMSLPVQWGDMDSFGHVNNVKYARFFESGRLYHFEQILRPHLSAETYRSFITGRGIGPIVKSFSINFRAPCWYNDILTVAVRGDNLKRDRFTQRFVLVSHAQERVVADGDAVIVIYDYQKGAKTDIPPELLRAYEIGEREALRNAKEA</sequence>
<dbReference type="Gene3D" id="3.10.129.10">
    <property type="entry name" value="Hotdog Thioesterase"/>
    <property type="match status" value="1"/>
</dbReference>
<accession>A0ABR4NIX9</accession>
<reference evidence="1 2" key="1">
    <citation type="submission" date="2023-09" db="EMBL/GenBank/DDBJ databases">
        <title>Pangenome analysis of Batrachochytrium dendrobatidis and related Chytrids.</title>
        <authorList>
            <person name="Yacoub M.N."/>
            <person name="Stajich J.E."/>
            <person name="James T.Y."/>
        </authorList>
    </citation>
    <scope>NUCLEOTIDE SEQUENCE [LARGE SCALE GENOMIC DNA]</scope>
    <source>
        <strain evidence="1 2">JEL0888</strain>
    </source>
</reference>
<dbReference type="SUPFAM" id="SSF54637">
    <property type="entry name" value="Thioesterase/thiol ester dehydrase-isomerase"/>
    <property type="match status" value="1"/>
</dbReference>
<dbReference type="InterPro" id="IPR050563">
    <property type="entry name" value="4-hydroxybenzoyl-CoA_TE"/>
</dbReference>
<dbReference type="Proteomes" id="UP001527925">
    <property type="component" value="Unassembled WGS sequence"/>
</dbReference>
<dbReference type="PANTHER" id="PTHR31793">
    <property type="entry name" value="4-HYDROXYBENZOYL-COA THIOESTERASE FAMILY MEMBER"/>
    <property type="match status" value="1"/>
</dbReference>
<comment type="caution">
    <text evidence="1">The sequence shown here is derived from an EMBL/GenBank/DDBJ whole genome shotgun (WGS) entry which is preliminary data.</text>
</comment>
<protein>
    <recommendedName>
        <fullName evidence="3">Thioesterase</fullName>
    </recommendedName>
</protein>
<gene>
    <name evidence="1" type="ORF">HK105_201126</name>
</gene>
<evidence type="ECO:0008006" key="3">
    <source>
        <dbReference type="Google" id="ProtNLM"/>
    </source>
</evidence>
<organism evidence="1 2">
    <name type="scientific">Polyrhizophydium stewartii</name>
    <dbReference type="NCBI Taxonomy" id="2732419"/>
    <lineage>
        <taxon>Eukaryota</taxon>
        <taxon>Fungi</taxon>
        <taxon>Fungi incertae sedis</taxon>
        <taxon>Chytridiomycota</taxon>
        <taxon>Chytridiomycota incertae sedis</taxon>
        <taxon>Chytridiomycetes</taxon>
        <taxon>Rhizophydiales</taxon>
        <taxon>Rhizophydiales incertae sedis</taxon>
        <taxon>Polyrhizophydium</taxon>
    </lineage>
</organism>
<dbReference type="PANTHER" id="PTHR31793:SF39">
    <property type="entry name" value="THIOESTERASE_THIOL ESTER DEHYDRASE-ISOMERASE"/>
    <property type="match status" value="1"/>
</dbReference>
<evidence type="ECO:0000313" key="1">
    <source>
        <dbReference type="EMBL" id="KAL2919480.1"/>
    </source>
</evidence>
<dbReference type="Pfam" id="PF13279">
    <property type="entry name" value="4HBT_2"/>
    <property type="match status" value="1"/>
</dbReference>
<name>A0ABR4NIX9_9FUNG</name>
<dbReference type="EMBL" id="JADGIZ020000003">
    <property type="protein sequence ID" value="KAL2919480.1"/>
    <property type="molecule type" value="Genomic_DNA"/>
</dbReference>
<evidence type="ECO:0000313" key="2">
    <source>
        <dbReference type="Proteomes" id="UP001527925"/>
    </source>
</evidence>
<dbReference type="CDD" id="cd00586">
    <property type="entry name" value="4HBT"/>
    <property type="match status" value="1"/>
</dbReference>
<proteinExistence type="predicted"/>
<dbReference type="InterPro" id="IPR029069">
    <property type="entry name" value="HotDog_dom_sf"/>
</dbReference>
<keyword evidence="2" id="KW-1185">Reference proteome</keyword>